<dbReference type="Proteomes" id="UP000054477">
    <property type="component" value="Unassembled WGS sequence"/>
</dbReference>
<feature type="domain" description="DUF7888" evidence="2">
    <location>
        <begin position="72"/>
        <end position="181"/>
    </location>
</feature>
<feature type="chain" id="PRO_5002222809" description="DUF7888 domain-containing protein" evidence="1">
    <location>
        <begin position="17"/>
        <end position="200"/>
    </location>
</feature>
<proteinExistence type="predicted"/>
<dbReference type="Pfam" id="PF25411">
    <property type="entry name" value="DUF7888"/>
    <property type="match status" value="1"/>
</dbReference>
<dbReference type="AlphaFoldDB" id="A0A0C9XF00"/>
<evidence type="ECO:0000259" key="2">
    <source>
        <dbReference type="Pfam" id="PF25411"/>
    </source>
</evidence>
<dbReference type="HOGENOM" id="CLU_118201_0_0_1"/>
<sequence length="200" mass="22120">MKFSLIFLGLFAVATAAPLAIRRAEHVPAGVVGGRDIQNGDLVRRSDNSSVQVVHANDDGIKRNLGENLKTRQIEEVAEMVIAIVDLVNDIIEEINQDNTLRDQFTQNTVSQSGQQWPGFNWVICHTDHTTAFDGVQGTDWGHSHHELGLNFGSMGYELYWFRSGTFTRKGDGGYINWAYEGVVTGTEKDGSVVHFGKPT</sequence>
<organism evidence="3 4">
    <name type="scientific">Laccaria amethystina LaAM-08-1</name>
    <dbReference type="NCBI Taxonomy" id="1095629"/>
    <lineage>
        <taxon>Eukaryota</taxon>
        <taxon>Fungi</taxon>
        <taxon>Dikarya</taxon>
        <taxon>Basidiomycota</taxon>
        <taxon>Agaricomycotina</taxon>
        <taxon>Agaricomycetes</taxon>
        <taxon>Agaricomycetidae</taxon>
        <taxon>Agaricales</taxon>
        <taxon>Agaricineae</taxon>
        <taxon>Hydnangiaceae</taxon>
        <taxon>Laccaria</taxon>
    </lineage>
</organism>
<keyword evidence="4" id="KW-1185">Reference proteome</keyword>
<dbReference type="STRING" id="1095629.A0A0C9XF00"/>
<dbReference type="InterPro" id="IPR057210">
    <property type="entry name" value="DUF7888"/>
</dbReference>
<protein>
    <recommendedName>
        <fullName evidence="2">DUF7888 domain-containing protein</fullName>
    </recommendedName>
</protein>
<reference evidence="4" key="2">
    <citation type="submission" date="2015-01" db="EMBL/GenBank/DDBJ databases">
        <title>Evolutionary Origins and Diversification of the Mycorrhizal Mutualists.</title>
        <authorList>
            <consortium name="DOE Joint Genome Institute"/>
            <consortium name="Mycorrhizal Genomics Consortium"/>
            <person name="Kohler A."/>
            <person name="Kuo A."/>
            <person name="Nagy L.G."/>
            <person name="Floudas D."/>
            <person name="Copeland A."/>
            <person name="Barry K.W."/>
            <person name="Cichocki N."/>
            <person name="Veneault-Fourrey C."/>
            <person name="LaButti K."/>
            <person name="Lindquist E.A."/>
            <person name="Lipzen A."/>
            <person name="Lundell T."/>
            <person name="Morin E."/>
            <person name="Murat C."/>
            <person name="Riley R."/>
            <person name="Ohm R."/>
            <person name="Sun H."/>
            <person name="Tunlid A."/>
            <person name="Henrissat B."/>
            <person name="Grigoriev I.V."/>
            <person name="Hibbett D.S."/>
            <person name="Martin F."/>
        </authorList>
    </citation>
    <scope>NUCLEOTIDE SEQUENCE [LARGE SCALE GENOMIC DNA]</scope>
    <source>
        <strain evidence="4">LaAM-08-1</strain>
    </source>
</reference>
<reference evidence="3 4" key="1">
    <citation type="submission" date="2014-04" db="EMBL/GenBank/DDBJ databases">
        <authorList>
            <consortium name="DOE Joint Genome Institute"/>
            <person name="Kuo A."/>
            <person name="Kohler A."/>
            <person name="Nagy L.G."/>
            <person name="Floudas D."/>
            <person name="Copeland A."/>
            <person name="Barry K.W."/>
            <person name="Cichocki N."/>
            <person name="Veneault-Fourrey C."/>
            <person name="LaButti K."/>
            <person name="Lindquist E.A."/>
            <person name="Lipzen A."/>
            <person name="Lundell T."/>
            <person name="Morin E."/>
            <person name="Murat C."/>
            <person name="Sun H."/>
            <person name="Tunlid A."/>
            <person name="Henrissat B."/>
            <person name="Grigoriev I.V."/>
            <person name="Hibbett D.S."/>
            <person name="Martin F."/>
            <person name="Nordberg H.P."/>
            <person name="Cantor M.N."/>
            <person name="Hua S.X."/>
        </authorList>
    </citation>
    <scope>NUCLEOTIDE SEQUENCE [LARGE SCALE GENOMIC DNA]</scope>
    <source>
        <strain evidence="3 4">LaAM-08-1</strain>
    </source>
</reference>
<name>A0A0C9XF00_9AGAR</name>
<evidence type="ECO:0000256" key="1">
    <source>
        <dbReference type="SAM" id="SignalP"/>
    </source>
</evidence>
<dbReference type="EMBL" id="KN838631">
    <property type="protein sequence ID" value="KIK00189.1"/>
    <property type="molecule type" value="Genomic_DNA"/>
</dbReference>
<gene>
    <name evidence="3" type="ORF">K443DRAFT_615903</name>
</gene>
<keyword evidence="1" id="KW-0732">Signal</keyword>
<accession>A0A0C9XF00</accession>
<evidence type="ECO:0000313" key="4">
    <source>
        <dbReference type="Proteomes" id="UP000054477"/>
    </source>
</evidence>
<dbReference type="OrthoDB" id="3685327at2759"/>
<feature type="signal peptide" evidence="1">
    <location>
        <begin position="1"/>
        <end position="16"/>
    </location>
</feature>
<evidence type="ECO:0000313" key="3">
    <source>
        <dbReference type="EMBL" id="KIK00189.1"/>
    </source>
</evidence>